<dbReference type="Proteomes" id="UP000612680">
    <property type="component" value="Chromosome"/>
</dbReference>
<proteinExistence type="predicted"/>
<dbReference type="EMBL" id="CP056775">
    <property type="protein sequence ID" value="QRR02198.1"/>
    <property type="molecule type" value="Genomic_DNA"/>
</dbReference>
<evidence type="ECO:0000313" key="2">
    <source>
        <dbReference type="Proteomes" id="UP000612680"/>
    </source>
</evidence>
<reference evidence="1 2" key="1">
    <citation type="submission" date="2020-06" db="EMBL/GenBank/DDBJ databases">
        <title>Dyadobacter sandarakinus sp. nov., isolated from the soil of the Arctic Yellow River Station.</title>
        <authorList>
            <person name="Zhang Y."/>
            <person name="Peng F."/>
        </authorList>
    </citation>
    <scope>NUCLEOTIDE SEQUENCE [LARGE SCALE GENOMIC DNA]</scope>
    <source>
        <strain evidence="1 2">Q3-56</strain>
    </source>
</reference>
<evidence type="ECO:0000313" key="1">
    <source>
        <dbReference type="EMBL" id="QRR02198.1"/>
    </source>
</evidence>
<gene>
    <name evidence="1" type="ORF">HWI92_15445</name>
</gene>
<name>A0ABX7I8P3_9BACT</name>
<protein>
    <submittedName>
        <fullName evidence="1">DUF2695 domain-containing protein</fullName>
    </submittedName>
</protein>
<organism evidence="1 2">
    <name type="scientific">Dyadobacter sandarakinus</name>
    <dbReference type="NCBI Taxonomy" id="2747268"/>
    <lineage>
        <taxon>Bacteria</taxon>
        <taxon>Pseudomonadati</taxon>
        <taxon>Bacteroidota</taxon>
        <taxon>Cytophagia</taxon>
        <taxon>Cytophagales</taxon>
        <taxon>Spirosomataceae</taxon>
        <taxon>Dyadobacter</taxon>
    </lineage>
</organism>
<dbReference type="InterPro" id="IPR024248">
    <property type="entry name" value="DUF2695"/>
</dbReference>
<keyword evidence="2" id="KW-1185">Reference proteome</keyword>
<sequence length="97" mass="11333">MDKSEKDFRKQIQNDLRKKAAEEFEASLPMSRAKFEELFDYLDEELQEQSCDDTPALTKTFLENENIANIDEVVKWLADEGGYCDCEILANVEEQFE</sequence>
<dbReference type="RefSeq" id="WP_204656891.1">
    <property type="nucleotide sequence ID" value="NZ_CP056775.1"/>
</dbReference>
<dbReference type="Pfam" id="PF10905">
    <property type="entry name" value="DUF2695"/>
    <property type="match status" value="1"/>
</dbReference>
<accession>A0ABX7I8P3</accession>